<dbReference type="Proteomes" id="UP000595140">
    <property type="component" value="Unassembled WGS sequence"/>
</dbReference>
<feature type="compositionally biased region" description="Low complexity" evidence="1">
    <location>
        <begin position="47"/>
        <end position="58"/>
    </location>
</feature>
<proteinExistence type="predicted"/>
<protein>
    <submittedName>
        <fullName evidence="2">Uncharacterized protein</fullName>
    </submittedName>
</protein>
<accession>A0A484NIJ1</accession>
<keyword evidence="3" id="KW-1185">Reference proteome</keyword>
<gene>
    <name evidence="2" type="ORF">CCAM_LOCUS42981</name>
</gene>
<feature type="region of interest" description="Disordered" evidence="1">
    <location>
        <begin position="1"/>
        <end position="59"/>
    </location>
</feature>
<organism evidence="2 3">
    <name type="scientific">Cuscuta campestris</name>
    <dbReference type="NCBI Taxonomy" id="132261"/>
    <lineage>
        <taxon>Eukaryota</taxon>
        <taxon>Viridiplantae</taxon>
        <taxon>Streptophyta</taxon>
        <taxon>Embryophyta</taxon>
        <taxon>Tracheophyta</taxon>
        <taxon>Spermatophyta</taxon>
        <taxon>Magnoliopsida</taxon>
        <taxon>eudicotyledons</taxon>
        <taxon>Gunneridae</taxon>
        <taxon>Pentapetalae</taxon>
        <taxon>asterids</taxon>
        <taxon>lamiids</taxon>
        <taxon>Solanales</taxon>
        <taxon>Convolvulaceae</taxon>
        <taxon>Cuscuteae</taxon>
        <taxon>Cuscuta</taxon>
        <taxon>Cuscuta subgen. Grammica</taxon>
        <taxon>Cuscuta sect. Cleistogrammica</taxon>
    </lineage>
</organism>
<evidence type="ECO:0000256" key="1">
    <source>
        <dbReference type="SAM" id="MobiDB-lite"/>
    </source>
</evidence>
<dbReference type="EMBL" id="OOIL02006740">
    <property type="protein sequence ID" value="VFR01206.1"/>
    <property type="molecule type" value="Genomic_DNA"/>
</dbReference>
<evidence type="ECO:0000313" key="2">
    <source>
        <dbReference type="EMBL" id="VFR01206.1"/>
    </source>
</evidence>
<sequence>MGSSKTQSGKKPKKKSPKEKRRGDEHSKQPSVGTDFAVELRGKEKGPTASSTSETSPPLVEEVAEVIAPVLQTEARKLLDEMPQPDSASAKPVTFADLFKGNRDPDQGMILKQYDVGEGVLRIPDSIIKPVEDIWGYCLVGCFTGRFPGLKAVDAIVKSWNIPCRIIPHCKG</sequence>
<dbReference type="AlphaFoldDB" id="A0A484NIJ1"/>
<name>A0A484NIJ1_9ASTE</name>
<evidence type="ECO:0000313" key="3">
    <source>
        <dbReference type="Proteomes" id="UP000595140"/>
    </source>
</evidence>
<dbReference type="OrthoDB" id="1304801at2759"/>
<reference evidence="2 3" key="1">
    <citation type="submission" date="2018-04" db="EMBL/GenBank/DDBJ databases">
        <authorList>
            <person name="Vogel A."/>
        </authorList>
    </citation>
    <scope>NUCLEOTIDE SEQUENCE [LARGE SCALE GENOMIC DNA]</scope>
</reference>
<feature type="compositionally biased region" description="Basic residues" evidence="1">
    <location>
        <begin position="8"/>
        <end position="20"/>
    </location>
</feature>